<evidence type="ECO:0008006" key="3">
    <source>
        <dbReference type="Google" id="ProtNLM"/>
    </source>
</evidence>
<reference evidence="1 2" key="1">
    <citation type="journal article" date="2009" name="Appl. Environ. Microbiol.">
        <title>Community genomic and proteomic analyses of chemoautotrophic iron-oxidizing "Leptospirillum rubarum" (Group II) and "Leptospirillum ferrodiazotrophum" (Group III) bacteria in acid mine drainage biofilms.</title>
        <authorList>
            <person name="Goltsman D.S."/>
            <person name="Denef V.J."/>
            <person name="Singer S.W."/>
            <person name="VerBerkmoes N.C."/>
            <person name="Lefsrud M."/>
            <person name="Mueller R.S."/>
            <person name="Dick G.J."/>
            <person name="Sun C.L."/>
            <person name="Wheeler K.E."/>
            <person name="Zemla A."/>
            <person name="Baker B.J."/>
            <person name="Hauser L."/>
            <person name="Land M."/>
            <person name="Shah M.B."/>
            <person name="Thelen M.P."/>
            <person name="Hettich R.L."/>
            <person name="Banfield J.F."/>
        </authorList>
    </citation>
    <scope>NUCLEOTIDE SEQUENCE [LARGE SCALE GENOMIC DNA]</scope>
</reference>
<name>C6I075_9BACT</name>
<evidence type="ECO:0000313" key="1">
    <source>
        <dbReference type="EMBL" id="EES51766.1"/>
    </source>
</evidence>
<gene>
    <name evidence="1" type="ORF">UBAL3_95530036</name>
</gene>
<keyword evidence="2" id="KW-1185">Reference proteome</keyword>
<dbReference type="EMBL" id="GG693885">
    <property type="protein sequence ID" value="EES51766.1"/>
    <property type="molecule type" value="Genomic_DNA"/>
</dbReference>
<accession>C6I075</accession>
<evidence type="ECO:0000313" key="2">
    <source>
        <dbReference type="Proteomes" id="UP000009374"/>
    </source>
</evidence>
<dbReference type="Proteomes" id="UP000009374">
    <property type="component" value="Unassembled WGS sequence"/>
</dbReference>
<proteinExistence type="predicted"/>
<sequence length="403" mass="44762">MPSESSVVLPDSLISDLVTQIGDVSKILQQEISILNDRREEIRSRMKESSGDLRLGTLPGFVHPVISEPDFQIHAIDGAHIAKSDRGAAYSLSCVVGLSPSGQISRQRICTAVMPHFVGLSSISSGLMTMQEIMMAVELAETSPTALILIDGSRLSSFISINQFYEAMLKDGLDTLREWRNRASSDKSDGAGTVIDDFESRDWMTPFLSLPNIIGNLKLVTTKSLIKKYARDLLHRFDDQAVANTVLELGEGTFVRFDHLDEKGQKLPPLHITKGSGVAKEDGYPFSEQAEKSAELLHTKGPGQLIHLYARVNPIHGVYKIEFNYGLLSQKSLGDDSKEILGRLVQWWVWNTAAIDIMEPYPSYVADRFVSEAVKVSELALRDILIRESTTDALWNLGRPYRT</sequence>
<protein>
    <recommendedName>
        <fullName evidence="3">NurA domain-containing protein</fullName>
    </recommendedName>
</protein>
<organism evidence="1 2">
    <name type="scientific">Leptospirillum ferrodiazotrophum</name>
    <dbReference type="NCBI Taxonomy" id="412449"/>
    <lineage>
        <taxon>Bacteria</taxon>
        <taxon>Pseudomonadati</taxon>
        <taxon>Nitrospirota</taxon>
        <taxon>Nitrospiria</taxon>
        <taxon>Nitrospirales</taxon>
        <taxon>Nitrospiraceae</taxon>
        <taxon>Leptospirillum</taxon>
    </lineage>
</organism>
<dbReference type="AlphaFoldDB" id="C6I075"/>